<comment type="caution">
    <text evidence="1">The sequence shown here is derived from an EMBL/GenBank/DDBJ whole genome shotgun (WGS) entry which is preliminary data.</text>
</comment>
<dbReference type="Proteomes" id="UP001140949">
    <property type="component" value="Unassembled WGS sequence"/>
</dbReference>
<accession>A0AAX6GX19</accession>
<dbReference type="AlphaFoldDB" id="A0AAX6GX19"/>
<name>A0AAX6GX19_IRIPA</name>
<evidence type="ECO:0000313" key="2">
    <source>
        <dbReference type="Proteomes" id="UP001140949"/>
    </source>
</evidence>
<keyword evidence="2" id="KW-1185">Reference proteome</keyword>
<gene>
    <name evidence="1" type="ORF">M6B38_340740</name>
</gene>
<reference evidence="1" key="1">
    <citation type="journal article" date="2023" name="GigaByte">
        <title>Genome assembly of the bearded iris, Iris pallida Lam.</title>
        <authorList>
            <person name="Bruccoleri R.E."/>
            <person name="Oakeley E.J."/>
            <person name="Faust A.M.E."/>
            <person name="Altorfer M."/>
            <person name="Dessus-Babus S."/>
            <person name="Burckhardt D."/>
            <person name="Oertli M."/>
            <person name="Naumann U."/>
            <person name="Petersen F."/>
            <person name="Wong J."/>
        </authorList>
    </citation>
    <scope>NUCLEOTIDE SEQUENCE</scope>
    <source>
        <strain evidence="1">GSM-AAB239-AS_SAM_17_03QT</strain>
    </source>
</reference>
<protein>
    <submittedName>
        <fullName evidence="1">Uncharacterized protein</fullName>
    </submittedName>
</protein>
<sequence length="109" mass="12182">MGGRLALRPEDDGGGALRGFELRASMRLLLRLDQLDPIDKTQPRHGELRGSRGWLGGGAIDSRSRRASVTRSLRSGAIHEMAARKSPMRFLGEVEARLWRWMTRSGSVR</sequence>
<dbReference type="EMBL" id="JANAVB010015400">
    <property type="protein sequence ID" value="KAJ6833092.1"/>
    <property type="molecule type" value="Genomic_DNA"/>
</dbReference>
<proteinExistence type="predicted"/>
<organism evidence="1 2">
    <name type="scientific">Iris pallida</name>
    <name type="common">Sweet iris</name>
    <dbReference type="NCBI Taxonomy" id="29817"/>
    <lineage>
        <taxon>Eukaryota</taxon>
        <taxon>Viridiplantae</taxon>
        <taxon>Streptophyta</taxon>
        <taxon>Embryophyta</taxon>
        <taxon>Tracheophyta</taxon>
        <taxon>Spermatophyta</taxon>
        <taxon>Magnoliopsida</taxon>
        <taxon>Liliopsida</taxon>
        <taxon>Asparagales</taxon>
        <taxon>Iridaceae</taxon>
        <taxon>Iridoideae</taxon>
        <taxon>Irideae</taxon>
        <taxon>Iris</taxon>
    </lineage>
</organism>
<reference evidence="1" key="2">
    <citation type="submission" date="2023-04" db="EMBL/GenBank/DDBJ databases">
        <authorList>
            <person name="Bruccoleri R.E."/>
            <person name="Oakeley E.J."/>
            <person name="Faust A.-M."/>
            <person name="Dessus-Babus S."/>
            <person name="Altorfer M."/>
            <person name="Burckhardt D."/>
            <person name="Oertli M."/>
            <person name="Naumann U."/>
            <person name="Petersen F."/>
            <person name="Wong J."/>
        </authorList>
    </citation>
    <scope>NUCLEOTIDE SEQUENCE</scope>
    <source>
        <strain evidence="1">GSM-AAB239-AS_SAM_17_03QT</strain>
        <tissue evidence="1">Leaf</tissue>
    </source>
</reference>
<evidence type="ECO:0000313" key="1">
    <source>
        <dbReference type="EMBL" id="KAJ6833092.1"/>
    </source>
</evidence>